<keyword evidence="1" id="KW-0732">Signal</keyword>
<evidence type="ECO:0000313" key="2">
    <source>
        <dbReference type="EMBL" id="KRT89391.1"/>
    </source>
</evidence>
<dbReference type="Proteomes" id="UP001341297">
    <property type="component" value="Unassembled WGS sequence"/>
</dbReference>
<name>A0A0J6E5X4_9BACI</name>
<dbReference type="PROSITE" id="PS51257">
    <property type="entry name" value="PROKAR_LIPOPROTEIN"/>
    <property type="match status" value="1"/>
</dbReference>
<dbReference type="PATRIC" id="fig|1664069.3.peg.1512"/>
<dbReference type="AlphaFoldDB" id="A0A0J6E5X4"/>
<proteinExistence type="predicted"/>
<dbReference type="EMBL" id="LECW02000049">
    <property type="protein sequence ID" value="KRT89391.1"/>
    <property type="molecule type" value="Genomic_DNA"/>
</dbReference>
<dbReference type="Proteomes" id="UP000036168">
    <property type="component" value="Unassembled WGS sequence"/>
</dbReference>
<evidence type="ECO:0000313" key="3">
    <source>
        <dbReference type="EMBL" id="MEC0483257.1"/>
    </source>
</evidence>
<evidence type="ECO:0000313" key="5">
    <source>
        <dbReference type="Proteomes" id="UP001341297"/>
    </source>
</evidence>
<evidence type="ECO:0000256" key="1">
    <source>
        <dbReference type="SAM" id="SignalP"/>
    </source>
</evidence>
<feature type="chain" id="PRO_5044543576" description="Lipoprotein" evidence="1">
    <location>
        <begin position="22"/>
        <end position="208"/>
    </location>
</feature>
<accession>A0A0J6DTC3</accession>
<evidence type="ECO:0008006" key="6">
    <source>
        <dbReference type="Google" id="ProtNLM"/>
    </source>
</evidence>
<reference evidence="2" key="2">
    <citation type="submission" date="2015-10" db="EMBL/GenBank/DDBJ databases">
        <authorList>
            <person name="Gilbert D.G."/>
        </authorList>
    </citation>
    <scope>NUCLEOTIDE SEQUENCE</scope>
    <source>
        <strain evidence="2">GO-13</strain>
    </source>
</reference>
<sequence length="208" mass="23510">MKKFVFLLSIFLLCFTLSACSSENTTSEEKETKNAENEDTSIETNDVQSVDNTQKVFNFSLEEFAQAYNKVAQDFENDEEMESPDLNRIIIDDIGDFKLAEVKDDTVYTRELINETDDSGGTFNLEAWYDDNQNFNCLHLTTFGSDNMASEKGTFNTYAVFQALGIDIKHLSDLLESDEESLDVIDGDYSVHLAKIPGMSLIINIEPK</sequence>
<dbReference type="EMBL" id="JARRTL010000002">
    <property type="protein sequence ID" value="MEC0483257.1"/>
    <property type="molecule type" value="Genomic_DNA"/>
</dbReference>
<evidence type="ECO:0000313" key="4">
    <source>
        <dbReference type="Proteomes" id="UP000036168"/>
    </source>
</evidence>
<dbReference type="OrthoDB" id="2937664at2"/>
<keyword evidence="5" id="KW-1185">Reference proteome</keyword>
<organism evidence="2 4">
    <name type="scientific">Bacillus glycinifermentans</name>
    <dbReference type="NCBI Taxonomy" id="1664069"/>
    <lineage>
        <taxon>Bacteria</taxon>
        <taxon>Bacillati</taxon>
        <taxon>Bacillota</taxon>
        <taxon>Bacilli</taxon>
        <taxon>Bacillales</taxon>
        <taxon>Bacillaceae</taxon>
        <taxon>Bacillus</taxon>
    </lineage>
</organism>
<reference evidence="2 4" key="1">
    <citation type="journal article" date="2015" name="Int. J. Syst. Evol. Microbiol.">
        <title>Bacillus glycinifermentans sp. nov., isolated from fermented soybean paste.</title>
        <authorList>
            <person name="Kim S.J."/>
            <person name="Dunlap C.A."/>
            <person name="Kwon S.W."/>
            <person name="Rooney A.P."/>
        </authorList>
    </citation>
    <scope>NUCLEOTIDE SEQUENCE [LARGE SCALE GENOMIC DNA]</scope>
    <source>
        <strain evidence="2 4">GO-13</strain>
    </source>
</reference>
<accession>A0A0J6E5X4</accession>
<feature type="signal peptide" evidence="1">
    <location>
        <begin position="1"/>
        <end position="21"/>
    </location>
</feature>
<gene>
    <name evidence="2" type="ORF">AB447_224305</name>
    <name evidence="3" type="ORF">P8828_00050</name>
</gene>
<protein>
    <recommendedName>
        <fullName evidence="6">Lipoprotein</fullName>
    </recommendedName>
</protein>
<comment type="caution">
    <text evidence="2">The sequence shown here is derived from an EMBL/GenBank/DDBJ whole genome shotgun (WGS) entry which is preliminary data.</text>
</comment>
<dbReference type="RefSeq" id="WP_048356291.1">
    <property type="nucleotide sequence ID" value="NZ_CP023481.1"/>
</dbReference>
<reference evidence="3 5" key="3">
    <citation type="submission" date="2023-03" db="EMBL/GenBank/DDBJ databases">
        <title>Agriculturally important microbes genome sequencing.</title>
        <authorList>
            <person name="Dunlap C."/>
        </authorList>
    </citation>
    <scope>NUCLEOTIDE SEQUENCE [LARGE SCALE GENOMIC DNA]</scope>
    <source>
        <strain evidence="3 5">CBP-3203</strain>
    </source>
</reference>